<keyword evidence="3" id="KW-1185">Reference proteome</keyword>
<gene>
    <name evidence="2" type="ORF">GCM10022262_09080</name>
</gene>
<evidence type="ECO:0000313" key="2">
    <source>
        <dbReference type="EMBL" id="GAA4286549.1"/>
    </source>
</evidence>
<feature type="region of interest" description="Disordered" evidence="1">
    <location>
        <begin position="134"/>
        <end position="189"/>
    </location>
</feature>
<accession>A0ABP8ERB9</accession>
<comment type="caution">
    <text evidence="2">The sequence shown here is derived from an EMBL/GenBank/DDBJ whole genome shotgun (WGS) entry which is preliminary data.</text>
</comment>
<sequence>MAPEEFGGPALVLGSVRGRRSFGVTADGRLTGLYYSQVWHPGENRASCLHDGGVVVRLPDGRITVRAASEREIGAGHGLQGCTCGFYAYYREDPYSTSRRISGVVEGYGRVVLGTAGFRAERARILALLVPGTASGPGADARPRPGNISGPGWDAGGSRDPDVPTATGRRAPREPSGREPFSGATSAEEAPVDVARIRAAYPEVAFFDRAEDMLAACPPTVNGPEI</sequence>
<protein>
    <submittedName>
        <fullName evidence="2">Uncharacterized protein</fullName>
    </submittedName>
</protein>
<proteinExistence type="predicted"/>
<organism evidence="2 3">
    <name type="scientific">Georgenia daeguensis</name>
    <dbReference type="NCBI Taxonomy" id="908355"/>
    <lineage>
        <taxon>Bacteria</taxon>
        <taxon>Bacillati</taxon>
        <taxon>Actinomycetota</taxon>
        <taxon>Actinomycetes</taxon>
        <taxon>Micrococcales</taxon>
        <taxon>Bogoriellaceae</taxon>
        <taxon>Georgenia</taxon>
    </lineage>
</organism>
<dbReference type="RefSeq" id="WP_345038153.1">
    <property type="nucleotide sequence ID" value="NZ_BAABBA010000003.1"/>
</dbReference>
<evidence type="ECO:0000313" key="3">
    <source>
        <dbReference type="Proteomes" id="UP001499841"/>
    </source>
</evidence>
<dbReference type="EMBL" id="BAABBA010000003">
    <property type="protein sequence ID" value="GAA4286549.1"/>
    <property type="molecule type" value="Genomic_DNA"/>
</dbReference>
<name>A0ABP8ERB9_9MICO</name>
<dbReference type="Proteomes" id="UP001499841">
    <property type="component" value="Unassembled WGS sequence"/>
</dbReference>
<evidence type="ECO:0000256" key="1">
    <source>
        <dbReference type="SAM" id="MobiDB-lite"/>
    </source>
</evidence>
<reference evidence="3" key="1">
    <citation type="journal article" date="2019" name="Int. J. Syst. Evol. Microbiol.">
        <title>The Global Catalogue of Microorganisms (GCM) 10K type strain sequencing project: providing services to taxonomists for standard genome sequencing and annotation.</title>
        <authorList>
            <consortium name="The Broad Institute Genomics Platform"/>
            <consortium name="The Broad Institute Genome Sequencing Center for Infectious Disease"/>
            <person name="Wu L."/>
            <person name="Ma J."/>
        </authorList>
    </citation>
    <scope>NUCLEOTIDE SEQUENCE [LARGE SCALE GENOMIC DNA]</scope>
    <source>
        <strain evidence="3">JCM 17459</strain>
    </source>
</reference>